<feature type="domain" description="OmpR/PhoB-type" evidence="4">
    <location>
        <begin position="831"/>
        <end position="907"/>
    </location>
</feature>
<dbReference type="AlphaFoldDB" id="A0A829YBB3"/>
<dbReference type="InterPro" id="IPR011990">
    <property type="entry name" value="TPR-like_helical_dom_sf"/>
</dbReference>
<dbReference type="GO" id="GO:0006355">
    <property type="term" value="P:regulation of DNA-templated transcription"/>
    <property type="evidence" value="ECO:0007669"/>
    <property type="project" value="InterPro"/>
</dbReference>
<keyword evidence="3" id="KW-0802">TPR repeat</keyword>
<dbReference type="InterPro" id="IPR036388">
    <property type="entry name" value="WH-like_DNA-bd_sf"/>
</dbReference>
<feature type="repeat" description="TPR" evidence="3">
    <location>
        <begin position="966"/>
        <end position="999"/>
    </location>
</feature>
<proteinExistence type="inferred from homology"/>
<dbReference type="PROSITE" id="PS50005">
    <property type="entry name" value="TPR"/>
    <property type="match status" value="1"/>
</dbReference>
<gene>
    <name evidence="6" type="ORF">GCM10011487_25400</name>
</gene>
<dbReference type="RefSeq" id="WP_161812210.1">
    <property type="nucleotide sequence ID" value="NZ_BLJN01000002.1"/>
</dbReference>
<sequence length="1058" mass="118314">MIKLTPPASDGVYPRRRLLKELDRLRRQGAVWLAAPGGAGKTTLIASYLKQRRLRCLWYQVDAGDADLPSFFHHLSLAMRRVAPRRRRPLPQLTPEYFADVDTFARNFFRDLGGRLPASTALVFDDVHDAGAAQPLHRVLRICLEELGGLTPVIFISRSDPPDALARLRMNGRLAYLDWQALKLREEESRALVRLMTSDTELRSVAHSARLHRECDGWVAGLILLLENAGRGGKRGKASAGSAQPLFDYFAAEIFAHRPEAVREFLLLTAMFPAFTPVMAERLTGQSRVRGLLEEMVSQHHFTERHSEPQPTYQYHPLFRDFLREQALQTWGEAGRATHLRAAAAILEDGGQLEHAQALYLEATDIEAATRIILMRAPALAAAGRTGVLDNVIAQLSDAARVREPWLQYWQGVCHLATDLLAARTCFEAAFRSFRGGGDAQGSYLAWAGIVDSFVFLWGDFTPMRQWIDEFDALRRDFPKFPSRAVEERAVYAIFTAHVFAAPEWDSIGKWVARAERLARQGEDPSLRIMTVASLALYYPWVGQLQRFETLMQAAAVLARSETASPFARLNVLSMQSRSSLLYGEANVARAVAEEAAAFAESSGVRVLDRAICAGLVYACAHSNDIDGARAALEKYRGLIAPGMRLEEALWSYLASFVALLSGNLHDAEARGRHAVQLARECKVPFAIAVCSLSLVRVLIQSERYDDARALLDETLPLARAIRSHLFECECALSYALLARREGDTDASLKHLRRALSLAQRHGFKAFVAVDPRLLSELCSIALENKLSVSTVHEMIRAGRLAPPSDEGALEGWPWPVRIRTLGSFDLRVRDEPVRFGPKTQKKPLELLRALIAFGGREVLEEQLTEQLWPESDGDAAHRVFDTTLHRLRKLLGSDQAVVVEGGRITLNPQLVWVDAWAFEREVERAEPADPSSLERTISLYPGAFLSRESAAWMSPMRERLRSMFLRAVERLGRIHEANGRMHDALECYRRGTEADPLAEALYCLLMLCYEQLNRHGEGLATYERLRAALSSQLGVKPSRQSRELQERLRSAASLASA</sequence>
<dbReference type="GO" id="GO:0003677">
    <property type="term" value="F:DNA binding"/>
    <property type="evidence" value="ECO:0007669"/>
    <property type="project" value="UniProtKB-KW"/>
</dbReference>
<reference evidence="7" key="1">
    <citation type="submission" date="2020-01" db="EMBL/GenBank/DDBJ databases">
        <title>'Steroidobacter agaridevorans' sp. nov., agar-degrading bacteria isolated from rhizosphere soils.</title>
        <authorList>
            <person name="Ikenaga M."/>
            <person name="Kataoka M."/>
            <person name="Murouchi A."/>
            <person name="Katsuragi S."/>
            <person name="Sakai M."/>
        </authorList>
    </citation>
    <scope>NUCLEOTIDE SEQUENCE [LARGE SCALE GENOMIC DNA]</scope>
    <source>
        <strain evidence="7">YU21-B</strain>
    </source>
</reference>
<evidence type="ECO:0000256" key="2">
    <source>
        <dbReference type="ARBA" id="ARBA00023125"/>
    </source>
</evidence>
<dbReference type="Gene3D" id="3.40.50.300">
    <property type="entry name" value="P-loop containing nucleotide triphosphate hydrolases"/>
    <property type="match status" value="1"/>
</dbReference>
<evidence type="ECO:0000313" key="6">
    <source>
        <dbReference type="EMBL" id="GFE80540.1"/>
    </source>
</evidence>
<dbReference type="Proteomes" id="UP000445000">
    <property type="component" value="Unassembled WGS sequence"/>
</dbReference>
<dbReference type="InterPro" id="IPR016032">
    <property type="entry name" value="Sig_transdc_resp-reg_C-effctor"/>
</dbReference>
<keyword evidence="2" id="KW-0238">DNA-binding</keyword>
<dbReference type="SUPFAM" id="SSF46894">
    <property type="entry name" value="C-terminal effector domain of the bipartite response regulators"/>
    <property type="match status" value="1"/>
</dbReference>
<dbReference type="InterPro" id="IPR019734">
    <property type="entry name" value="TPR_rpt"/>
</dbReference>
<dbReference type="InterPro" id="IPR027417">
    <property type="entry name" value="P-loop_NTPase"/>
</dbReference>
<dbReference type="Pfam" id="PF13424">
    <property type="entry name" value="TPR_12"/>
    <property type="match status" value="1"/>
</dbReference>
<dbReference type="SMART" id="SM00862">
    <property type="entry name" value="Trans_reg_C"/>
    <property type="match status" value="1"/>
</dbReference>
<dbReference type="Pfam" id="PF25873">
    <property type="entry name" value="WHD_MalT"/>
    <property type="match status" value="1"/>
</dbReference>
<dbReference type="SUPFAM" id="SSF48452">
    <property type="entry name" value="TPR-like"/>
    <property type="match status" value="2"/>
</dbReference>
<dbReference type="InterPro" id="IPR005158">
    <property type="entry name" value="BTAD"/>
</dbReference>
<evidence type="ECO:0000256" key="3">
    <source>
        <dbReference type="PROSITE-ProRule" id="PRU00339"/>
    </source>
</evidence>
<evidence type="ECO:0000313" key="7">
    <source>
        <dbReference type="Proteomes" id="UP000445000"/>
    </source>
</evidence>
<name>A0A829YBB3_9GAMM</name>
<evidence type="ECO:0008006" key="8">
    <source>
        <dbReference type="Google" id="ProtNLM"/>
    </source>
</evidence>
<evidence type="ECO:0000259" key="4">
    <source>
        <dbReference type="SMART" id="SM00862"/>
    </source>
</evidence>
<dbReference type="Gene3D" id="1.10.10.10">
    <property type="entry name" value="Winged helix-like DNA-binding domain superfamily/Winged helix DNA-binding domain"/>
    <property type="match status" value="1"/>
</dbReference>
<organism evidence="6 7">
    <name type="scientific">Steroidobacter agaridevorans</name>
    <dbReference type="NCBI Taxonomy" id="2695856"/>
    <lineage>
        <taxon>Bacteria</taxon>
        <taxon>Pseudomonadati</taxon>
        <taxon>Pseudomonadota</taxon>
        <taxon>Gammaproteobacteria</taxon>
        <taxon>Steroidobacterales</taxon>
        <taxon>Steroidobacteraceae</taxon>
        <taxon>Steroidobacter</taxon>
    </lineage>
</organism>
<dbReference type="InterPro" id="IPR001867">
    <property type="entry name" value="OmpR/PhoB-type_DNA-bd"/>
</dbReference>
<evidence type="ECO:0000259" key="5">
    <source>
        <dbReference type="SMART" id="SM01043"/>
    </source>
</evidence>
<evidence type="ECO:0000256" key="1">
    <source>
        <dbReference type="ARBA" id="ARBA00005820"/>
    </source>
</evidence>
<dbReference type="GO" id="GO:0000160">
    <property type="term" value="P:phosphorelay signal transduction system"/>
    <property type="evidence" value="ECO:0007669"/>
    <property type="project" value="InterPro"/>
</dbReference>
<dbReference type="InterPro" id="IPR051677">
    <property type="entry name" value="AfsR-DnrI-RedD_regulator"/>
</dbReference>
<keyword evidence="7" id="KW-1185">Reference proteome</keyword>
<comment type="caution">
    <text evidence="6">The sequence shown here is derived from an EMBL/GenBank/DDBJ whole genome shotgun (WGS) entry which is preliminary data.</text>
</comment>
<dbReference type="InterPro" id="IPR059106">
    <property type="entry name" value="WHD_MalT"/>
</dbReference>
<dbReference type="Gene3D" id="1.25.40.10">
    <property type="entry name" value="Tetratricopeptide repeat domain"/>
    <property type="match status" value="2"/>
</dbReference>
<comment type="similarity">
    <text evidence="1">Belongs to the AfsR/DnrI/RedD regulatory family.</text>
</comment>
<dbReference type="EMBL" id="BLJN01000002">
    <property type="protein sequence ID" value="GFE80540.1"/>
    <property type="molecule type" value="Genomic_DNA"/>
</dbReference>
<dbReference type="SMART" id="SM01043">
    <property type="entry name" value="BTAD"/>
    <property type="match status" value="1"/>
</dbReference>
<dbReference type="PANTHER" id="PTHR35807">
    <property type="entry name" value="TRANSCRIPTIONAL REGULATOR REDD-RELATED"/>
    <property type="match status" value="1"/>
</dbReference>
<feature type="domain" description="Bacterial transcriptional activator" evidence="5">
    <location>
        <begin position="914"/>
        <end position="1050"/>
    </location>
</feature>
<dbReference type="Pfam" id="PF03704">
    <property type="entry name" value="BTAD"/>
    <property type="match status" value="1"/>
</dbReference>
<protein>
    <recommendedName>
        <fullName evidence="8">Bacterial transcriptional activator domain-containing protein</fullName>
    </recommendedName>
</protein>
<dbReference type="SUPFAM" id="SSF52540">
    <property type="entry name" value="P-loop containing nucleoside triphosphate hydrolases"/>
    <property type="match status" value="1"/>
</dbReference>
<accession>A0A829YBB3</accession>
<dbReference type="PANTHER" id="PTHR35807:SF2">
    <property type="entry name" value="TRANSCRIPTIONAL ACTIVATOR DOMAIN"/>
    <property type="match status" value="1"/>
</dbReference>